<evidence type="ECO:0000313" key="2">
    <source>
        <dbReference type="EMBL" id="SDX83939.1"/>
    </source>
</evidence>
<dbReference type="EMBL" id="FNOY01000010">
    <property type="protein sequence ID" value="SDX83939.1"/>
    <property type="molecule type" value="Genomic_DNA"/>
</dbReference>
<gene>
    <name evidence="2" type="ORF">SAMN05421881_10106</name>
</gene>
<keyword evidence="1" id="KW-1133">Transmembrane helix</keyword>
<name>A0A1H3F168_9PROT</name>
<dbReference type="InterPro" id="IPR004697">
    <property type="entry name" value="AbgT"/>
</dbReference>
<keyword evidence="1" id="KW-0812">Transmembrane</keyword>
<feature type="transmembrane region" description="Helical" evidence="1">
    <location>
        <begin position="327"/>
        <end position="346"/>
    </location>
</feature>
<dbReference type="PANTHER" id="PTHR30282">
    <property type="entry name" value="P-AMINOBENZOYL GLUTAMATE TRANSPORTER"/>
    <property type="match status" value="1"/>
</dbReference>
<accession>A0A1H3F168</accession>
<dbReference type="GO" id="GO:1902604">
    <property type="term" value="P:p-aminobenzoyl-glutamate transmembrane transport"/>
    <property type="evidence" value="ECO:0007669"/>
    <property type="project" value="InterPro"/>
</dbReference>
<dbReference type="PROSITE" id="PS51257">
    <property type="entry name" value="PROKAR_LIPOPROTEIN"/>
    <property type="match status" value="1"/>
</dbReference>
<feature type="transmembrane region" description="Helical" evidence="1">
    <location>
        <begin position="20"/>
        <end position="43"/>
    </location>
</feature>
<dbReference type="OrthoDB" id="3314392at2"/>
<feature type="transmembrane region" description="Helical" evidence="1">
    <location>
        <begin position="292"/>
        <end position="315"/>
    </location>
</feature>
<proteinExistence type="predicted"/>
<dbReference type="GO" id="GO:0015558">
    <property type="term" value="F:secondary active p-aminobenzoyl-glutamate transmembrane transporter activity"/>
    <property type="evidence" value="ECO:0007669"/>
    <property type="project" value="InterPro"/>
</dbReference>
<reference evidence="2 3" key="1">
    <citation type="submission" date="2016-10" db="EMBL/GenBank/DDBJ databases">
        <authorList>
            <person name="de Groot N.N."/>
        </authorList>
    </citation>
    <scope>NUCLEOTIDE SEQUENCE [LARGE SCALE GENOMIC DNA]</scope>
    <source>
        <strain evidence="2 3">Nm1</strain>
    </source>
</reference>
<organism evidence="2 3">
    <name type="scientific">Nitrosomonas halophila</name>
    <dbReference type="NCBI Taxonomy" id="44576"/>
    <lineage>
        <taxon>Bacteria</taxon>
        <taxon>Pseudomonadati</taxon>
        <taxon>Pseudomonadota</taxon>
        <taxon>Betaproteobacteria</taxon>
        <taxon>Nitrosomonadales</taxon>
        <taxon>Nitrosomonadaceae</taxon>
        <taxon>Nitrosomonas</taxon>
    </lineage>
</organism>
<dbReference type="Pfam" id="PF03806">
    <property type="entry name" value="ABG_transport"/>
    <property type="match status" value="1"/>
</dbReference>
<evidence type="ECO:0000313" key="3">
    <source>
        <dbReference type="Proteomes" id="UP000198640"/>
    </source>
</evidence>
<sequence>MRILDRIEQIGNRLPHPATLFLIGLGLVIALSCLASLLDWTIIHPVTDEPLVANNLASSAGVWWLLSHLVENFIRFPPLAIVLVGMLGIGMAERTGLLAAALRYLVVRIPPAWLTPATLFLGIMSSIAVDAGYVVLPPVAAVLYMAAGRSPLTGIAVAFAGVSSGFSANLFITALEPLLAGFTQSGATLIVPEYQVAVTANWWFMIASTFVLTLTGWWVTVRWVEPMSSRYTITSGRQEPVLGEQLAESENKALRQALLALLVTFAVFLLCILLPGAPLYGEGVRFSRWIEATVPLLFLIFVIPGVVFGISAGYIKNDKDAAHLMGDTLAALGPYIVLAFFAAQFVEAFKYSGLGEMLAIAGGQMLVAAQIPAPVLLSGFVVLAMLANLLIGSASAKYAFLAPVFVPMLMLAGLSPELTQAAYRVGDSVTNVITPLNPYMIIILAFVQKYAKDAGMGTLIAMMLPYALAFAVVWILLLVGWWLLDIPLGPGGGLLFDLQAEKGR</sequence>
<evidence type="ECO:0000256" key="1">
    <source>
        <dbReference type="SAM" id="Phobius"/>
    </source>
</evidence>
<dbReference type="AlphaFoldDB" id="A0A1H3F168"/>
<keyword evidence="1" id="KW-0472">Membrane</keyword>
<feature type="transmembrane region" description="Helical" evidence="1">
    <location>
        <begin position="202"/>
        <end position="221"/>
    </location>
</feature>
<dbReference type="PANTHER" id="PTHR30282:SF0">
    <property type="entry name" value="P-AMINOBENZOYL-GLUTAMATE TRANSPORT PROTEIN"/>
    <property type="match status" value="1"/>
</dbReference>
<protein>
    <submittedName>
        <fullName evidence="2">Aminobenzoyl-glutamate transport protein</fullName>
    </submittedName>
</protein>
<feature type="transmembrane region" description="Helical" evidence="1">
    <location>
        <begin position="63"/>
        <end position="89"/>
    </location>
</feature>
<dbReference type="STRING" id="44576.SAMN05421881_10106"/>
<feature type="transmembrane region" description="Helical" evidence="1">
    <location>
        <begin position="152"/>
        <end position="172"/>
    </location>
</feature>
<dbReference type="Proteomes" id="UP000198640">
    <property type="component" value="Unassembled WGS sequence"/>
</dbReference>
<feature type="transmembrane region" description="Helical" evidence="1">
    <location>
        <begin position="459"/>
        <end position="484"/>
    </location>
</feature>
<feature type="transmembrane region" description="Helical" evidence="1">
    <location>
        <begin position="398"/>
        <end position="416"/>
    </location>
</feature>
<feature type="transmembrane region" description="Helical" evidence="1">
    <location>
        <begin position="366"/>
        <end position="391"/>
    </location>
</feature>
<dbReference type="RefSeq" id="WP_090412303.1">
    <property type="nucleotide sequence ID" value="NZ_FNOY01000010.1"/>
</dbReference>
<feature type="transmembrane region" description="Helical" evidence="1">
    <location>
        <begin position="258"/>
        <end position="280"/>
    </location>
</feature>
<keyword evidence="3" id="KW-1185">Reference proteome</keyword>
<feature type="transmembrane region" description="Helical" evidence="1">
    <location>
        <begin position="428"/>
        <end position="447"/>
    </location>
</feature>